<dbReference type="PANTHER" id="PTHR47478">
    <property type="match status" value="1"/>
</dbReference>
<dbReference type="Proteomes" id="UP001595692">
    <property type="component" value="Unassembled WGS sequence"/>
</dbReference>
<dbReference type="InterPro" id="IPR023214">
    <property type="entry name" value="HAD_sf"/>
</dbReference>
<dbReference type="Gene3D" id="3.40.50.1000">
    <property type="entry name" value="HAD superfamily/HAD-like"/>
    <property type="match status" value="1"/>
</dbReference>
<dbReference type="PANTHER" id="PTHR47478:SF1">
    <property type="entry name" value="PYRIMIDINE 5'-NUCLEOTIDASE YJJG"/>
    <property type="match status" value="1"/>
</dbReference>
<dbReference type="InterPro" id="IPR023198">
    <property type="entry name" value="PGP-like_dom2"/>
</dbReference>
<sequence length="229" mass="25375">MVAYQYILFDLDDTLFDFPADRALALALEHYSVTLTPELLADYQQLNQALWQQYNQGNIDAQTLKSERFRELAPMAGTDPLTLNSRFLQAILQCSQPLSGVEQTLQQLHGRVGLGIITNGFADVQHARLKQSGLARFFDFVVVSEEEGVTKPDPRIFHNALSRMPAVSANDVLMVGDNPGTDVAGGAASGMETCWFNLWRQDKTVAATHIIEEFAELLVLPRVKALLPA</sequence>
<dbReference type="PRINTS" id="PR00413">
    <property type="entry name" value="HADHALOGNASE"/>
</dbReference>
<dbReference type="SFLD" id="SFLDG01129">
    <property type="entry name" value="C1.5:_HAD__Beta-PGM__Phosphata"/>
    <property type="match status" value="1"/>
</dbReference>
<dbReference type="InterPro" id="IPR036412">
    <property type="entry name" value="HAD-like_sf"/>
</dbReference>
<evidence type="ECO:0000313" key="2">
    <source>
        <dbReference type="Proteomes" id="UP001595692"/>
    </source>
</evidence>
<protein>
    <submittedName>
        <fullName evidence="1">Pyrimidine 5'-nucleotidase</fullName>
        <ecNumber evidence="1">3.1.3.5</ecNumber>
    </submittedName>
</protein>
<dbReference type="InterPro" id="IPR006439">
    <property type="entry name" value="HAD-SF_hydro_IA"/>
</dbReference>
<keyword evidence="1" id="KW-0378">Hydrolase</keyword>
<comment type="caution">
    <text evidence="1">The sequence shown here is derived from an EMBL/GenBank/DDBJ whole genome shotgun (WGS) entry which is preliminary data.</text>
</comment>
<dbReference type="InterPro" id="IPR011951">
    <property type="entry name" value="HAD-SF_hydro_IA_YjjG/PynA"/>
</dbReference>
<dbReference type="EC" id="3.1.3.5" evidence="1"/>
<dbReference type="NCBIfam" id="TIGR02254">
    <property type="entry name" value="YjjG_YfnB"/>
    <property type="match status" value="1"/>
</dbReference>
<dbReference type="SUPFAM" id="SSF56784">
    <property type="entry name" value="HAD-like"/>
    <property type="match status" value="1"/>
</dbReference>
<accession>A0ABV8CI63</accession>
<gene>
    <name evidence="1" type="primary">yjjG</name>
    <name evidence="1" type="ORF">ACFOSS_00350</name>
</gene>
<organism evidence="1 2">
    <name type="scientific">Pseudaeromonas sharmana</name>
    <dbReference type="NCBI Taxonomy" id="328412"/>
    <lineage>
        <taxon>Bacteria</taxon>
        <taxon>Pseudomonadati</taxon>
        <taxon>Pseudomonadota</taxon>
        <taxon>Gammaproteobacteria</taxon>
        <taxon>Aeromonadales</taxon>
        <taxon>Aeromonadaceae</taxon>
        <taxon>Pseudaeromonas</taxon>
    </lineage>
</organism>
<evidence type="ECO:0000313" key="1">
    <source>
        <dbReference type="EMBL" id="MFC3911917.1"/>
    </source>
</evidence>
<dbReference type="EMBL" id="JBHSAF010000001">
    <property type="protein sequence ID" value="MFC3911917.1"/>
    <property type="molecule type" value="Genomic_DNA"/>
</dbReference>
<reference evidence="2" key="1">
    <citation type="journal article" date="2019" name="Int. J. Syst. Evol. Microbiol.">
        <title>The Global Catalogue of Microorganisms (GCM) 10K type strain sequencing project: providing services to taxonomists for standard genome sequencing and annotation.</title>
        <authorList>
            <consortium name="The Broad Institute Genomics Platform"/>
            <consortium name="The Broad Institute Genome Sequencing Center for Infectious Disease"/>
            <person name="Wu L."/>
            <person name="Ma J."/>
        </authorList>
    </citation>
    <scope>NUCLEOTIDE SEQUENCE [LARGE SCALE GENOMIC DNA]</scope>
    <source>
        <strain evidence="2">CCUG 54939</strain>
    </source>
</reference>
<dbReference type="RefSeq" id="WP_377149741.1">
    <property type="nucleotide sequence ID" value="NZ_JBHSAF010000001.1"/>
</dbReference>
<dbReference type="Pfam" id="PF00702">
    <property type="entry name" value="Hydrolase"/>
    <property type="match status" value="1"/>
</dbReference>
<name>A0ABV8CI63_9GAMM</name>
<keyword evidence="2" id="KW-1185">Reference proteome</keyword>
<dbReference type="SFLD" id="SFLDS00003">
    <property type="entry name" value="Haloacid_Dehalogenase"/>
    <property type="match status" value="1"/>
</dbReference>
<dbReference type="Gene3D" id="1.10.150.240">
    <property type="entry name" value="Putative phosphatase, domain 2"/>
    <property type="match status" value="1"/>
</dbReference>
<dbReference type="GO" id="GO:0008253">
    <property type="term" value="F:5'-nucleotidase activity"/>
    <property type="evidence" value="ECO:0007669"/>
    <property type="project" value="UniProtKB-EC"/>
</dbReference>
<dbReference type="InterPro" id="IPR052550">
    <property type="entry name" value="Pyrimidine_5'-ntase_YjjG"/>
</dbReference>
<dbReference type="NCBIfam" id="TIGR01509">
    <property type="entry name" value="HAD-SF-IA-v3"/>
    <property type="match status" value="1"/>
</dbReference>
<dbReference type="NCBIfam" id="NF006976">
    <property type="entry name" value="PRK09449.1"/>
    <property type="match status" value="1"/>
</dbReference>
<proteinExistence type="predicted"/>
<dbReference type="NCBIfam" id="TIGR01549">
    <property type="entry name" value="HAD-SF-IA-v1"/>
    <property type="match status" value="1"/>
</dbReference>